<feature type="domain" description="Acyl-CoA dehydrogenase C-terminal" evidence="4">
    <location>
        <begin position="241"/>
        <end position="371"/>
    </location>
</feature>
<sequence>MTKIGFPSRQQMTSKASEIVPLLQKHAPWAEENRRLHDEVIEAMADAGVFRIRKPKRYNGYEADTSTLVDVLSELGRGDGSAAWVATVYTIPGWMACMFPDEVQDEVFADPDTRICGTLSPSATATPTNGGVVVNGRWQFISGAHHSHWQQIIAILVPPDGEPQPVMALVPMSDLGIVDDWHTSGLRGTGSVSTVANEVFVPQERVLSLMAAVDGKPVSQRTAESRAYRIPLLPVAAASSSGCIVGLGKAAKQAFAERLPGRKITYTDYDSQRDAPLTHLQVAEASMKLDEAEFHVQRLATVVDTKGNEGTQWEMEERVLARADLGQAVRLVRESVDILATASGGTSIYSDVPIQRIARDIQAVHQHALMHPNTNAELYGRVLCGLPPNSQYV</sequence>
<evidence type="ECO:0000259" key="3">
    <source>
        <dbReference type="Pfam" id="PF02771"/>
    </source>
</evidence>
<dbReference type="PANTHER" id="PTHR48083">
    <property type="entry name" value="MEDIUM-CHAIN SPECIFIC ACYL-COA DEHYDROGENASE, MITOCHONDRIAL-RELATED"/>
    <property type="match status" value="1"/>
</dbReference>
<dbReference type="Gene3D" id="1.20.140.10">
    <property type="entry name" value="Butyryl-CoA Dehydrogenase, subunit A, domain 3"/>
    <property type="match status" value="1"/>
</dbReference>
<reference evidence="5 6" key="1">
    <citation type="submission" date="2019-06" db="EMBL/GenBank/DDBJ databases">
        <title>Sequencing the genomes of 1000 actinobacteria strains.</title>
        <authorList>
            <person name="Klenk H.-P."/>
        </authorList>
    </citation>
    <scope>NUCLEOTIDE SEQUENCE [LARGE SCALE GENOMIC DNA]</scope>
    <source>
        <strain evidence="5 6">DSM 45679</strain>
    </source>
</reference>
<dbReference type="InterPro" id="IPR037069">
    <property type="entry name" value="AcylCoA_DH/ox_N_sf"/>
</dbReference>
<dbReference type="InterPro" id="IPR013107">
    <property type="entry name" value="Acyl-CoA_DH_C"/>
</dbReference>
<dbReference type="SUPFAM" id="SSF47203">
    <property type="entry name" value="Acyl-CoA dehydrogenase C-terminal domain-like"/>
    <property type="match status" value="1"/>
</dbReference>
<dbReference type="Pfam" id="PF08028">
    <property type="entry name" value="Acyl-CoA_dh_2"/>
    <property type="match status" value="1"/>
</dbReference>
<dbReference type="SUPFAM" id="SSF56645">
    <property type="entry name" value="Acyl-CoA dehydrogenase NM domain-like"/>
    <property type="match status" value="1"/>
</dbReference>
<evidence type="ECO:0000256" key="2">
    <source>
        <dbReference type="ARBA" id="ARBA00049661"/>
    </source>
</evidence>
<evidence type="ECO:0000259" key="4">
    <source>
        <dbReference type="Pfam" id="PF08028"/>
    </source>
</evidence>
<dbReference type="EMBL" id="VFML01000001">
    <property type="protein sequence ID" value="TQJ05241.1"/>
    <property type="molecule type" value="Genomic_DNA"/>
</dbReference>
<comment type="similarity">
    <text evidence="2">Belongs to the HpaH/HsaA monooxygenase family.</text>
</comment>
<name>A0A542DQ58_AMYCI</name>
<evidence type="ECO:0000313" key="6">
    <source>
        <dbReference type="Proteomes" id="UP000320876"/>
    </source>
</evidence>
<dbReference type="InterPro" id="IPR009100">
    <property type="entry name" value="AcylCoA_DH/oxidase_NM_dom_sf"/>
</dbReference>
<proteinExistence type="inferred from homology"/>
<comment type="caution">
    <text evidence="5">The sequence shown here is derived from an EMBL/GenBank/DDBJ whole genome shotgun (WGS) entry which is preliminary data.</text>
</comment>
<keyword evidence="1" id="KW-0560">Oxidoreductase</keyword>
<dbReference type="GO" id="GO:0005737">
    <property type="term" value="C:cytoplasm"/>
    <property type="evidence" value="ECO:0007669"/>
    <property type="project" value="TreeGrafter"/>
</dbReference>
<keyword evidence="6" id="KW-1185">Reference proteome</keyword>
<dbReference type="Gene3D" id="2.40.110.10">
    <property type="entry name" value="Butyryl-CoA Dehydrogenase, subunit A, domain 2"/>
    <property type="match status" value="1"/>
</dbReference>
<feature type="domain" description="Acyl-CoA dehydrogenase/oxidase N-terminal" evidence="3">
    <location>
        <begin position="25"/>
        <end position="90"/>
    </location>
</feature>
<accession>A0A542DQ58</accession>
<organism evidence="5 6">
    <name type="scientific">Amycolatopsis cihanbeyliensis</name>
    <dbReference type="NCBI Taxonomy" id="1128664"/>
    <lineage>
        <taxon>Bacteria</taxon>
        <taxon>Bacillati</taxon>
        <taxon>Actinomycetota</taxon>
        <taxon>Actinomycetes</taxon>
        <taxon>Pseudonocardiales</taxon>
        <taxon>Pseudonocardiaceae</taxon>
        <taxon>Amycolatopsis</taxon>
    </lineage>
</organism>
<gene>
    <name evidence="5" type="ORF">FB471_5069</name>
</gene>
<evidence type="ECO:0000313" key="5">
    <source>
        <dbReference type="EMBL" id="TQJ05241.1"/>
    </source>
</evidence>
<dbReference type="Gene3D" id="1.10.540.10">
    <property type="entry name" value="Acyl-CoA dehydrogenase/oxidase, N-terminal domain"/>
    <property type="match status" value="1"/>
</dbReference>
<dbReference type="GO" id="GO:0016712">
    <property type="term" value="F:oxidoreductase activity, acting on paired donors, with incorporation or reduction of molecular oxygen, reduced flavin or flavoprotein as one donor, and incorporation of one atom of oxygen"/>
    <property type="evidence" value="ECO:0007669"/>
    <property type="project" value="TreeGrafter"/>
</dbReference>
<dbReference type="Pfam" id="PF02771">
    <property type="entry name" value="Acyl-CoA_dh_N"/>
    <property type="match status" value="1"/>
</dbReference>
<dbReference type="PIRSF" id="PIRSF016578">
    <property type="entry name" value="HsaA"/>
    <property type="match status" value="1"/>
</dbReference>
<dbReference type="GO" id="GO:0033539">
    <property type="term" value="P:fatty acid beta-oxidation using acyl-CoA dehydrogenase"/>
    <property type="evidence" value="ECO:0007669"/>
    <property type="project" value="TreeGrafter"/>
</dbReference>
<dbReference type="InterPro" id="IPR013786">
    <property type="entry name" value="AcylCoA_DH/ox_N"/>
</dbReference>
<dbReference type="InterPro" id="IPR050741">
    <property type="entry name" value="Acyl-CoA_dehydrogenase"/>
</dbReference>
<dbReference type="GO" id="GO:0003995">
    <property type="term" value="F:acyl-CoA dehydrogenase activity"/>
    <property type="evidence" value="ECO:0007669"/>
    <property type="project" value="TreeGrafter"/>
</dbReference>
<dbReference type="InterPro" id="IPR046373">
    <property type="entry name" value="Acyl-CoA_Oxase/DH_mid-dom_sf"/>
</dbReference>
<dbReference type="GO" id="GO:0050660">
    <property type="term" value="F:flavin adenine dinucleotide binding"/>
    <property type="evidence" value="ECO:0007669"/>
    <property type="project" value="InterPro"/>
</dbReference>
<dbReference type="AlphaFoldDB" id="A0A542DQ58"/>
<dbReference type="InterPro" id="IPR036250">
    <property type="entry name" value="AcylCo_DH-like_C"/>
</dbReference>
<evidence type="ECO:0000256" key="1">
    <source>
        <dbReference type="ARBA" id="ARBA00023002"/>
    </source>
</evidence>
<protein>
    <submittedName>
        <fullName evidence="5">Alkylation response protein AidB-like acyl-CoA dehydrogenase</fullName>
    </submittedName>
</protein>
<dbReference type="PANTHER" id="PTHR48083:SF19">
    <property type="entry name" value="FLAVIN-DEPENDENT MONOOXYGENASE, OXYGENASE SUBUNIT HSAA"/>
    <property type="match status" value="1"/>
</dbReference>
<dbReference type="Proteomes" id="UP000320876">
    <property type="component" value="Unassembled WGS sequence"/>
</dbReference>